<dbReference type="InterPro" id="IPR020846">
    <property type="entry name" value="MFS_dom"/>
</dbReference>
<keyword evidence="10" id="KW-1185">Reference proteome</keyword>
<sequence>MKRYRFGLAFALWGMLLYGAIDAMRSATGPMLQAQIHITYTQLGTLFAANSIGYLVGSFPSGFVVHRVGLKQTLLVGSIVLGAVLVLISFPTAYLMLWMAFFSLGFVMGWLEIAINAVVPAVSQSPRAESTGFNLLHGFYGVGATMFPIIVTYLATKSGHWSTPFWGVGALTMLAALSIVRYQFPSLAEPNQKPSEATGAKRQQALAAPLFYALLLGIMLYVLAEVGTATWLPTYLVHAQGMSLTASSWYLTAFYLTFTIGRLTGPLWVHKVGSYASILWSSIFSLVLFALGLVLPHYPILFIVSGFGFAVTFPTIVHLASQAFPGETGRVIGMLLTFAGIGSIFVNWLVGFLATKVGINGAFWLIPSSLLLVSISTLAARWLDRTPLANAREASL</sequence>
<comment type="subcellular location">
    <subcellularLocation>
        <location evidence="1">Cell membrane</location>
        <topology evidence="1">Multi-pass membrane protein</topology>
    </subcellularLocation>
</comment>
<feature type="transmembrane region" description="Helical" evidence="7">
    <location>
        <begin position="244"/>
        <end position="263"/>
    </location>
</feature>
<gene>
    <name evidence="9" type="ORF">KKP3000_000854</name>
</gene>
<evidence type="ECO:0000313" key="10">
    <source>
        <dbReference type="Proteomes" id="UP001579974"/>
    </source>
</evidence>
<feature type="transmembrane region" description="Helical" evidence="7">
    <location>
        <begin position="72"/>
        <end position="90"/>
    </location>
</feature>
<feature type="transmembrane region" description="Helical" evidence="7">
    <location>
        <begin position="331"/>
        <end position="350"/>
    </location>
</feature>
<feature type="transmembrane region" description="Helical" evidence="7">
    <location>
        <begin position="275"/>
        <end position="294"/>
    </location>
</feature>
<evidence type="ECO:0000256" key="5">
    <source>
        <dbReference type="ARBA" id="ARBA00022989"/>
    </source>
</evidence>
<comment type="similarity">
    <text evidence="2">Belongs to the major facilitator superfamily.</text>
</comment>
<keyword evidence="4 7" id="KW-0812">Transmembrane</keyword>
<evidence type="ECO:0000256" key="1">
    <source>
        <dbReference type="ARBA" id="ARBA00004651"/>
    </source>
</evidence>
<dbReference type="PANTHER" id="PTHR23514:SF3">
    <property type="entry name" value="BYPASS OF STOP CODON PROTEIN 6"/>
    <property type="match status" value="1"/>
</dbReference>
<evidence type="ECO:0000256" key="7">
    <source>
        <dbReference type="SAM" id="Phobius"/>
    </source>
</evidence>
<dbReference type="PANTHER" id="PTHR23514">
    <property type="entry name" value="BYPASS OF STOP CODON PROTEIN 6"/>
    <property type="match status" value="1"/>
</dbReference>
<dbReference type="PROSITE" id="PS50850">
    <property type="entry name" value="MFS"/>
    <property type="match status" value="1"/>
</dbReference>
<keyword evidence="6 7" id="KW-0472">Membrane</keyword>
<feature type="transmembrane region" description="Helical" evidence="7">
    <location>
        <begin position="131"/>
        <end position="153"/>
    </location>
</feature>
<evidence type="ECO:0000256" key="2">
    <source>
        <dbReference type="ARBA" id="ARBA00008335"/>
    </source>
</evidence>
<proteinExistence type="inferred from homology"/>
<evidence type="ECO:0000313" key="9">
    <source>
        <dbReference type="EMBL" id="MFB5192061.1"/>
    </source>
</evidence>
<evidence type="ECO:0000256" key="6">
    <source>
        <dbReference type="ARBA" id="ARBA00023136"/>
    </source>
</evidence>
<comment type="caution">
    <text evidence="9">The sequence shown here is derived from an EMBL/GenBank/DDBJ whole genome shotgun (WGS) entry which is preliminary data.</text>
</comment>
<evidence type="ECO:0000256" key="3">
    <source>
        <dbReference type="ARBA" id="ARBA00022448"/>
    </source>
</evidence>
<evidence type="ECO:0000256" key="4">
    <source>
        <dbReference type="ARBA" id="ARBA00022692"/>
    </source>
</evidence>
<protein>
    <submittedName>
        <fullName evidence="9">MFS transporter</fullName>
    </submittedName>
</protein>
<dbReference type="InterPro" id="IPR036259">
    <property type="entry name" value="MFS_trans_sf"/>
</dbReference>
<feature type="transmembrane region" description="Helical" evidence="7">
    <location>
        <begin position="205"/>
        <end position="224"/>
    </location>
</feature>
<dbReference type="SUPFAM" id="SSF103473">
    <property type="entry name" value="MFS general substrate transporter"/>
    <property type="match status" value="1"/>
</dbReference>
<keyword evidence="3" id="KW-0813">Transport</keyword>
<organism evidence="9 10">
    <name type="scientific">Alicyclobacillus fastidiosus</name>
    <dbReference type="NCBI Taxonomy" id="392011"/>
    <lineage>
        <taxon>Bacteria</taxon>
        <taxon>Bacillati</taxon>
        <taxon>Bacillota</taxon>
        <taxon>Bacilli</taxon>
        <taxon>Bacillales</taxon>
        <taxon>Alicyclobacillaceae</taxon>
        <taxon>Alicyclobacillus</taxon>
    </lineage>
</organism>
<feature type="transmembrane region" description="Helical" evidence="7">
    <location>
        <begin position="165"/>
        <end position="184"/>
    </location>
</feature>
<feature type="domain" description="Major facilitator superfamily (MFS) profile" evidence="8">
    <location>
        <begin position="7"/>
        <end position="385"/>
    </location>
</feature>
<dbReference type="Proteomes" id="UP001579974">
    <property type="component" value="Unassembled WGS sequence"/>
</dbReference>
<name>A0ABV5AIV3_9BACL</name>
<dbReference type="InterPro" id="IPR051788">
    <property type="entry name" value="MFS_Transporter"/>
</dbReference>
<feature type="transmembrane region" description="Helical" evidence="7">
    <location>
        <begin position="300"/>
        <end position="319"/>
    </location>
</feature>
<dbReference type="InterPro" id="IPR011701">
    <property type="entry name" value="MFS"/>
</dbReference>
<accession>A0ABV5AIV3</accession>
<feature type="transmembrane region" description="Helical" evidence="7">
    <location>
        <begin position="44"/>
        <end position="65"/>
    </location>
</feature>
<dbReference type="Gene3D" id="1.20.1250.20">
    <property type="entry name" value="MFS general substrate transporter like domains"/>
    <property type="match status" value="2"/>
</dbReference>
<evidence type="ECO:0000259" key="8">
    <source>
        <dbReference type="PROSITE" id="PS50850"/>
    </source>
</evidence>
<feature type="transmembrane region" description="Helical" evidence="7">
    <location>
        <begin position="96"/>
        <end position="119"/>
    </location>
</feature>
<dbReference type="Pfam" id="PF07690">
    <property type="entry name" value="MFS_1"/>
    <property type="match status" value="1"/>
</dbReference>
<keyword evidence="5 7" id="KW-1133">Transmembrane helix</keyword>
<feature type="transmembrane region" description="Helical" evidence="7">
    <location>
        <begin position="362"/>
        <end position="383"/>
    </location>
</feature>
<dbReference type="RefSeq" id="WP_275476074.1">
    <property type="nucleotide sequence ID" value="NZ_CP162940.1"/>
</dbReference>
<dbReference type="EMBL" id="JBDXSU010000016">
    <property type="protein sequence ID" value="MFB5192061.1"/>
    <property type="molecule type" value="Genomic_DNA"/>
</dbReference>
<reference evidence="9 10" key="1">
    <citation type="journal article" date="2024" name="Int. J. Mol. Sci.">
        <title>Exploration of Alicyclobacillus spp. Genome in Search of Antibiotic Resistance.</title>
        <authorList>
            <person name="Bucka-Kolendo J."/>
            <person name="Kiousi D.E."/>
            <person name="Dekowska A."/>
            <person name="Mikolajczuk-Szczyrba A."/>
            <person name="Karadedos D.M."/>
            <person name="Michael P."/>
            <person name="Galanis A."/>
            <person name="Sokolowska B."/>
        </authorList>
    </citation>
    <scope>NUCLEOTIDE SEQUENCE [LARGE SCALE GENOMIC DNA]</scope>
    <source>
        <strain evidence="9 10">KKP 3000</strain>
    </source>
</reference>